<sequence>MRRRLLLLLTIAWMLSVLTAMADVSPRIFHNYTAADGLADNSAQTIKCTKTGRLVITTAGQINFFDGAKFTYIDPIEENQYPLSEYRGNYHLYFDRFHHMWLKNTHTVSCVDLLVERFAQSIDEEFSKFGVTEKVNDLFVDSTGVAWLLVSQGLYNVKSKVTVKPHAKLNLQDVEVCKNQYVMLFYENGLMEMFDQKTAKKVLETRAYTDADGQKYGESSLLTMGKDVVYQLRNGKKEAILLKYDLNANSWQELLRTPYHLNNMELNDSLLYVPCEYGYWMVNANTGGATHCDELKLETGQTMSTDVNVLAFDRQGGLWLGTEKRGILYSRPFKPPFKVYPWGNPIADHYGTMMNNVNEWPTFRDRTVNCVYKDSRGWTWVGTPQGLQVYRKESDMLPQVYTIKDGLLNNIVHSVVEDDRHNIWVGTSYGISVVLFNADGRVYRINSYNEYDNIPDEVFSNGKAMKLPDGTIVMQGLDHVVEFNPAQFTTLFKNYKFKIYPKLIQLMVNGIDVNTNTVINGRKVLDRALSRLWGVDLDYSENTVTMVFSALNYFRPMQTYYRVRVVGLDDEWRIVTPYDSNGMIDSNGLLHLPLISLRPGHYEVEVQASMLPDEWDTKPYVWTIDINEPWWRTTGMFALFGLLVTVLIFANVFYYMKNANLRAQRNSEEVMLVKRIYNFVERIEGREEIIEPAADNYASADMSVMNDLDPAFVKAINKVKMIVMTERNKKKMNMRRLSNAAGLDPKRFYQLVMDNIFKSPATLIKEARVEDAEKMLRNTKASIEEISKECGFVSPNYFIASFFQKYKVTPQAYRDKR</sequence>
<dbReference type="PROSITE" id="PS01124">
    <property type="entry name" value="HTH_ARAC_FAMILY_2"/>
    <property type="match status" value="1"/>
</dbReference>
<dbReference type="Proteomes" id="UP000763088">
    <property type="component" value="Unassembled WGS sequence"/>
</dbReference>
<evidence type="ECO:0000256" key="1">
    <source>
        <dbReference type="ARBA" id="ARBA00023015"/>
    </source>
</evidence>
<name>A0A928GHY7_XYLRU</name>
<dbReference type="InterPro" id="IPR011110">
    <property type="entry name" value="Reg_prop"/>
</dbReference>
<dbReference type="EMBL" id="SUYD01000010">
    <property type="protein sequence ID" value="MBE6266646.1"/>
    <property type="molecule type" value="Genomic_DNA"/>
</dbReference>
<dbReference type="PANTHER" id="PTHR43280:SF2">
    <property type="entry name" value="HTH-TYPE TRANSCRIPTIONAL REGULATOR EXSA"/>
    <property type="match status" value="1"/>
</dbReference>
<dbReference type="Gene3D" id="2.130.10.10">
    <property type="entry name" value="YVTN repeat-like/Quinoprotein amine dehydrogenase"/>
    <property type="match status" value="2"/>
</dbReference>
<reference evidence="7" key="1">
    <citation type="submission" date="2019-04" db="EMBL/GenBank/DDBJ databases">
        <title>Evolution of Biomass-Degrading Anaerobic Consortia Revealed by Metagenomics.</title>
        <authorList>
            <person name="Peng X."/>
        </authorList>
    </citation>
    <scope>NUCLEOTIDE SEQUENCE</scope>
    <source>
        <strain evidence="7">SIG141</strain>
    </source>
</reference>
<evidence type="ECO:0000313" key="7">
    <source>
        <dbReference type="EMBL" id="MBE6266646.1"/>
    </source>
</evidence>
<dbReference type="Gene3D" id="1.10.10.60">
    <property type="entry name" value="Homeodomain-like"/>
    <property type="match status" value="1"/>
</dbReference>
<accession>A0A928GHY7</accession>
<dbReference type="Pfam" id="PF12833">
    <property type="entry name" value="HTH_18"/>
    <property type="match status" value="1"/>
</dbReference>
<dbReference type="Gene3D" id="2.60.40.10">
    <property type="entry name" value="Immunoglobulins"/>
    <property type="match status" value="1"/>
</dbReference>
<keyword evidence="4" id="KW-0812">Transmembrane</keyword>
<evidence type="ECO:0000259" key="6">
    <source>
        <dbReference type="PROSITE" id="PS01124"/>
    </source>
</evidence>
<evidence type="ECO:0000313" key="8">
    <source>
        <dbReference type="Proteomes" id="UP000763088"/>
    </source>
</evidence>
<dbReference type="SUPFAM" id="SSF46689">
    <property type="entry name" value="Homeodomain-like"/>
    <property type="match status" value="1"/>
</dbReference>
<dbReference type="GO" id="GO:0043565">
    <property type="term" value="F:sequence-specific DNA binding"/>
    <property type="evidence" value="ECO:0007669"/>
    <property type="project" value="InterPro"/>
</dbReference>
<keyword evidence="4" id="KW-1133">Transmembrane helix</keyword>
<dbReference type="GO" id="GO:0003700">
    <property type="term" value="F:DNA-binding transcription factor activity"/>
    <property type="evidence" value="ECO:0007669"/>
    <property type="project" value="InterPro"/>
</dbReference>
<dbReference type="SUPFAM" id="SSF63829">
    <property type="entry name" value="Calcium-dependent phosphotriesterase"/>
    <property type="match status" value="1"/>
</dbReference>
<proteinExistence type="predicted"/>
<keyword evidence="2" id="KW-0238">DNA-binding</keyword>
<feature type="transmembrane region" description="Helical" evidence="4">
    <location>
        <begin position="636"/>
        <end position="656"/>
    </location>
</feature>
<dbReference type="AlphaFoldDB" id="A0A928GHY7"/>
<dbReference type="SMART" id="SM00342">
    <property type="entry name" value="HTH_ARAC"/>
    <property type="match status" value="1"/>
</dbReference>
<gene>
    <name evidence="7" type="ORF">E7102_09265</name>
</gene>
<evidence type="ECO:0000256" key="2">
    <source>
        <dbReference type="ARBA" id="ARBA00023125"/>
    </source>
</evidence>
<keyword evidence="5" id="KW-0732">Signal</keyword>
<dbReference type="Pfam" id="PF07494">
    <property type="entry name" value="Reg_prop"/>
    <property type="match status" value="1"/>
</dbReference>
<keyword evidence="3" id="KW-0804">Transcription</keyword>
<evidence type="ECO:0000256" key="5">
    <source>
        <dbReference type="SAM" id="SignalP"/>
    </source>
</evidence>
<organism evidence="7 8">
    <name type="scientific">Xylanibacter ruminicola</name>
    <name type="common">Prevotella ruminicola</name>
    <dbReference type="NCBI Taxonomy" id="839"/>
    <lineage>
        <taxon>Bacteria</taxon>
        <taxon>Pseudomonadati</taxon>
        <taxon>Bacteroidota</taxon>
        <taxon>Bacteroidia</taxon>
        <taxon>Bacteroidales</taxon>
        <taxon>Prevotellaceae</taxon>
        <taxon>Xylanibacter</taxon>
    </lineage>
</organism>
<feature type="domain" description="HTH araC/xylS-type" evidence="6">
    <location>
        <begin position="717"/>
        <end position="816"/>
    </location>
</feature>
<dbReference type="InterPro" id="IPR009057">
    <property type="entry name" value="Homeodomain-like_sf"/>
</dbReference>
<evidence type="ECO:0000256" key="3">
    <source>
        <dbReference type="ARBA" id="ARBA00023163"/>
    </source>
</evidence>
<feature type="chain" id="PRO_5037862784" evidence="5">
    <location>
        <begin position="23"/>
        <end position="817"/>
    </location>
</feature>
<keyword evidence="4" id="KW-0472">Membrane</keyword>
<dbReference type="InterPro" id="IPR018060">
    <property type="entry name" value="HTH_AraC"/>
</dbReference>
<keyword evidence="1" id="KW-0805">Transcription regulation</keyword>
<dbReference type="PANTHER" id="PTHR43280">
    <property type="entry name" value="ARAC-FAMILY TRANSCRIPTIONAL REGULATOR"/>
    <property type="match status" value="1"/>
</dbReference>
<comment type="caution">
    <text evidence="7">The sequence shown here is derived from an EMBL/GenBank/DDBJ whole genome shotgun (WGS) entry which is preliminary data.</text>
</comment>
<dbReference type="InterPro" id="IPR015943">
    <property type="entry name" value="WD40/YVTN_repeat-like_dom_sf"/>
</dbReference>
<evidence type="ECO:0000256" key="4">
    <source>
        <dbReference type="SAM" id="Phobius"/>
    </source>
</evidence>
<dbReference type="InterPro" id="IPR013783">
    <property type="entry name" value="Ig-like_fold"/>
</dbReference>
<protein>
    <submittedName>
        <fullName evidence="7">Helix-turn-helix domain-containing protein</fullName>
    </submittedName>
</protein>
<feature type="signal peptide" evidence="5">
    <location>
        <begin position="1"/>
        <end position="22"/>
    </location>
</feature>